<dbReference type="EMBL" id="QGNW01000347">
    <property type="protein sequence ID" value="RVW75481.1"/>
    <property type="molecule type" value="Genomic_DNA"/>
</dbReference>
<evidence type="ECO:0000256" key="7">
    <source>
        <dbReference type="ARBA" id="ARBA00022989"/>
    </source>
</evidence>
<dbReference type="SUPFAM" id="SSF53850">
    <property type="entry name" value="Periplasmic binding protein-like II"/>
    <property type="match status" value="1"/>
</dbReference>
<dbReference type="Pfam" id="PF00060">
    <property type="entry name" value="Lig_chan"/>
    <property type="match status" value="1"/>
</dbReference>
<evidence type="ECO:0000256" key="6">
    <source>
        <dbReference type="ARBA" id="ARBA00022729"/>
    </source>
</evidence>
<comment type="subunit">
    <text evidence="3">May form heteromers.</text>
</comment>
<keyword evidence="13 15" id="KW-0407">Ion channel</keyword>
<dbReference type="Gene3D" id="1.10.287.70">
    <property type="match status" value="1"/>
</dbReference>
<dbReference type="CDD" id="cd19990">
    <property type="entry name" value="PBP1_GABAb_receptor_plant"/>
    <property type="match status" value="1"/>
</dbReference>
<reference evidence="20 21" key="1">
    <citation type="journal article" date="2018" name="PLoS Genet.">
        <title>Population sequencing reveals clonal diversity and ancestral inbreeding in the grapevine cultivar Chardonnay.</title>
        <authorList>
            <person name="Roach M.J."/>
            <person name="Johnson D.L."/>
            <person name="Bohlmann J."/>
            <person name="van Vuuren H.J."/>
            <person name="Jones S.J."/>
            <person name="Pretorius I.S."/>
            <person name="Schmidt S.A."/>
            <person name="Borneman A.R."/>
        </authorList>
    </citation>
    <scope>NUCLEOTIDE SEQUENCE [LARGE SCALE GENOMIC DNA]</scope>
    <source>
        <strain evidence="21">cv. Chardonnay</strain>
        <tissue evidence="20">Leaf</tissue>
    </source>
</reference>
<feature type="signal peptide" evidence="18">
    <location>
        <begin position="1"/>
        <end position="23"/>
    </location>
</feature>
<dbReference type="InterPro" id="IPR001828">
    <property type="entry name" value="ANF_lig-bd_rcpt"/>
</dbReference>
<dbReference type="PANTHER" id="PTHR34836:SF9">
    <property type="entry name" value="RECEPTOR LIGAND BINDING REGION DOMAIN-CONTAINING PROTEIN"/>
    <property type="match status" value="1"/>
</dbReference>
<evidence type="ECO:0000256" key="16">
    <source>
        <dbReference type="SAM" id="MobiDB-lite"/>
    </source>
</evidence>
<keyword evidence="12 15" id="KW-1071">Ligand-gated ion channel</keyword>
<proteinExistence type="inferred from homology"/>
<dbReference type="FunFam" id="3.40.50.2300:FF:000081">
    <property type="entry name" value="Glutamate receptor"/>
    <property type="match status" value="1"/>
</dbReference>
<keyword evidence="9 15" id="KW-0472">Membrane</keyword>
<dbReference type="SUPFAM" id="SSF53822">
    <property type="entry name" value="Periplasmic binding protein-like I"/>
    <property type="match status" value="1"/>
</dbReference>
<evidence type="ECO:0000256" key="10">
    <source>
        <dbReference type="ARBA" id="ARBA00023170"/>
    </source>
</evidence>
<protein>
    <recommendedName>
        <fullName evidence="15">Glutamate receptor</fullName>
    </recommendedName>
</protein>
<evidence type="ECO:0000256" key="5">
    <source>
        <dbReference type="ARBA" id="ARBA00022692"/>
    </source>
</evidence>
<evidence type="ECO:0000256" key="17">
    <source>
        <dbReference type="SAM" id="Phobius"/>
    </source>
</evidence>
<keyword evidence="10 15" id="KW-0675">Receptor</keyword>
<dbReference type="FunFam" id="3.40.50.2300:FF:000310">
    <property type="entry name" value="Glutamate receptor"/>
    <property type="match status" value="1"/>
</dbReference>
<evidence type="ECO:0000313" key="20">
    <source>
        <dbReference type="EMBL" id="RVW75481.1"/>
    </source>
</evidence>
<accession>A0A438GTE6</accession>
<comment type="similarity">
    <text evidence="2 15">Belongs to the glutamate-gated ion channel (TC 1.A.10.1) family.</text>
</comment>
<evidence type="ECO:0000256" key="1">
    <source>
        <dbReference type="ARBA" id="ARBA00004141"/>
    </source>
</evidence>
<dbReference type="InterPro" id="IPR028082">
    <property type="entry name" value="Peripla_BP_I"/>
</dbReference>
<evidence type="ECO:0000256" key="3">
    <source>
        <dbReference type="ARBA" id="ARBA00011095"/>
    </source>
</evidence>
<dbReference type="Proteomes" id="UP000288805">
    <property type="component" value="Unassembled WGS sequence"/>
</dbReference>
<comment type="subcellular location">
    <subcellularLocation>
        <location evidence="1">Membrane</location>
        <topology evidence="1">Multi-pass membrane protein</topology>
    </subcellularLocation>
</comment>
<dbReference type="AlphaFoldDB" id="A0A438GTE6"/>
<comment type="function">
    <text evidence="14">Glutamate-gated receptor that probably acts as a non-selective cation channel. May be involved in light-signal transduction and calcium homeostasis via the regulation of calcium influx into cells.</text>
</comment>
<comment type="function">
    <text evidence="15">Glutamate-gated receptor that probably acts as non-selective cation channel.</text>
</comment>
<feature type="transmembrane region" description="Helical" evidence="17">
    <location>
        <begin position="607"/>
        <end position="625"/>
    </location>
</feature>
<dbReference type="GO" id="GO:0015276">
    <property type="term" value="F:ligand-gated monoatomic ion channel activity"/>
    <property type="evidence" value="ECO:0007669"/>
    <property type="project" value="InterPro"/>
</dbReference>
<evidence type="ECO:0000256" key="9">
    <source>
        <dbReference type="ARBA" id="ARBA00023136"/>
    </source>
</evidence>
<feature type="transmembrane region" description="Helical" evidence="17">
    <location>
        <begin position="669"/>
        <end position="693"/>
    </location>
</feature>
<evidence type="ECO:0000259" key="19">
    <source>
        <dbReference type="SMART" id="SM00079"/>
    </source>
</evidence>
<dbReference type="InterPro" id="IPR001320">
    <property type="entry name" value="Iontro_rcpt_C"/>
</dbReference>
<dbReference type="FunFam" id="3.40.190.10:FF:000103">
    <property type="entry name" value="Glutamate receptor"/>
    <property type="match status" value="1"/>
</dbReference>
<dbReference type="Gene3D" id="3.40.190.10">
    <property type="entry name" value="Periplasmic binding protein-like II"/>
    <property type="match status" value="2"/>
</dbReference>
<evidence type="ECO:0000256" key="18">
    <source>
        <dbReference type="SAM" id="SignalP"/>
    </source>
</evidence>
<evidence type="ECO:0000256" key="4">
    <source>
        <dbReference type="ARBA" id="ARBA00022448"/>
    </source>
</evidence>
<keyword evidence="7 17" id="KW-1133">Transmembrane helix</keyword>
<dbReference type="FunFam" id="1.10.287.70:FF:000037">
    <property type="entry name" value="Glutamate receptor"/>
    <property type="match status" value="1"/>
</dbReference>
<keyword evidence="11" id="KW-0325">Glycoprotein</keyword>
<feature type="region of interest" description="Disordered" evidence="16">
    <location>
        <begin position="892"/>
        <end position="926"/>
    </location>
</feature>
<feature type="chain" id="PRO_5019068175" description="Glutamate receptor" evidence="18">
    <location>
        <begin position="24"/>
        <end position="926"/>
    </location>
</feature>
<keyword evidence="4 15" id="KW-0813">Transport</keyword>
<evidence type="ECO:0000256" key="12">
    <source>
        <dbReference type="ARBA" id="ARBA00023286"/>
    </source>
</evidence>
<sequence length="926" mass="102432">MAYYCLIFLSVTVFCHFLNLSSGNQTSNSSSMTAYGVGVVLDMGSSLGRMANNCISTAVSDFYSINRHYKTRLVLHTRDSMGDPLYALSSAIDLLENKDVHAILGPQTSEEAEFLVHLGDKARVPIVTFSVTTPFLSQEKTPYLVRVAINDKAQVKAIAAIVQAFRWRQVTLIHEDSNYGNGVIPYLIGAFEEIDSRVPHRSVISLRATDDQITIELQKLMTMSTRVFVVHMSSSLASRFFLKAKELGMMSKGYAWIITDGITSILNSMDPSVIDSMQGLIGLRPYIPPSEELNNFTVKLKNTFPEDNRNPILNELNIFCLWAYDAVWALARASEEISPRKSQPEKLKSLSKFTNLASISVSQTGSKILKAVLQSKFNGLSGKFQLKDGQLEPVGFQLVNVVGNGVKGIGFWTPKHGISRELNLSDSQLYSTSANSLQPTIWPGLSAVTPKGWTMPVSRKKLRIGVPVKDGFTELVKVDRDLQTGAVSVSGFCIDVFKAAVENLPYALTYEFIPFADSNGSSAGTYNDLVFQVYLQVLRAFTSYVDASPSNEFTKYDGGDVTIISNRSLYVDFTLPYTELGVGMVVPIEIGKAKNMWIFLEPLTVDLWLVSGAFFILTGCIVWFIERKINDEFKGSTAQQVGMIFWYSFSTLVFSQREKLTSNLSKCVVIVWLFAVLILTSSYTASLSSMLTVNRLQMLQKGSFIGYQYGSFVGEVLNNLNFANSSLKTYGSIEGYAHALTEGSKKGGVSAIIDEIPYIKLFLAQYGDQYTMTEPEYCTTNGFGFAFPKGSPLVHDISRAIAKLREDGELHKIHQTWFQDHSVFKKQESLTKPSILDSYSFRGLFLVTGASSTLALIIFYVFPIKNKLTSEGQPHLSNRIAQEPLSDDSISMSAAALDISDHPTDNNISTEGEENLSDTDNGNQPS</sequence>
<feature type="domain" description="Ionotropic glutamate receptor C-terminal" evidence="19">
    <location>
        <begin position="461"/>
        <end position="820"/>
    </location>
</feature>
<evidence type="ECO:0000256" key="11">
    <source>
        <dbReference type="ARBA" id="ARBA00023180"/>
    </source>
</evidence>
<dbReference type="FunFam" id="3.40.190.10:FF:000039">
    <property type="entry name" value="Glutamate receptor"/>
    <property type="match status" value="1"/>
</dbReference>
<gene>
    <name evidence="20" type="primary">GLR2.7_13</name>
    <name evidence="20" type="ORF">CK203_051956</name>
</gene>
<dbReference type="SMR" id="A0A438GTE6"/>
<dbReference type="SMART" id="SM00079">
    <property type="entry name" value="PBPe"/>
    <property type="match status" value="1"/>
</dbReference>
<dbReference type="InterPro" id="IPR017103">
    <property type="entry name" value="Iontropic_Glu_rcpt_pln"/>
</dbReference>
<keyword evidence="5 17" id="KW-0812">Transmembrane</keyword>
<dbReference type="PIRSF" id="PIRSF037090">
    <property type="entry name" value="Iontro_Glu-like_rcpt_pln"/>
    <property type="match status" value="1"/>
</dbReference>
<dbReference type="InterPro" id="IPR044440">
    <property type="entry name" value="GABAb_receptor_plant_PBP1"/>
</dbReference>
<evidence type="ECO:0000256" key="2">
    <source>
        <dbReference type="ARBA" id="ARBA00008685"/>
    </source>
</evidence>
<keyword evidence="8 15" id="KW-0406">Ion transport</keyword>
<dbReference type="InterPro" id="IPR015683">
    <property type="entry name" value="Ionotropic_Glu_rcpt"/>
</dbReference>
<evidence type="ECO:0000256" key="8">
    <source>
        <dbReference type="ARBA" id="ARBA00023065"/>
    </source>
</evidence>
<evidence type="ECO:0000256" key="14">
    <source>
        <dbReference type="ARBA" id="ARBA00049638"/>
    </source>
</evidence>
<dbReference type="GO" id="GO:0016020">
    <property type="term" value="C:membrane"/>
    <property type="evidence" value="ECO:0007669"/>
    <property type="project" value="UniProtKB-SubCell"/>
</dbReference>
<dbReference type="CDD" id="cd13686">
    <property type="entry name" value="GluR_Plant"/>
    <property type="match status" value="1"/>
</dbReference>
<feature type="transmembrane region" description="Helical" evidence="17">
    <location>
        <begin position="637"/>
        <end position="657"/>
    </location>
</feature>
<dbReference type="Pfam" id="PF01094">
    <property type="entry name" value="ANF_receptor"/>
    <property type="match status" value="1"/>
</dbReference>
<evidence type="ECO:0000313" key="21">
    <source>
        <dbReference type="Proteomes" id="UP000288805"/>
    </source>
</evidence>
<feature type="transmembrane region" description="Helical" evidence="17">
    <location>
        <begin position="843"/>
        <end position="862"/>
    </location>
</feature>
<evidence type="ECO:0000256" key="15">
    <source>
        <dbReference type="PIRNR" id="PIRNR037090"/>
    </source>
</evidence>
<dbReference type="Gene3D" id="3.40.50.2300">
    <property type="match status" value="2"/>
</dbReference>
<organism evidence="20 21">
    <name type="scientific">Vitis vinifera</name>
    <name type="common">Grape</name>
    <dbReference type="NCBI Taxonomy" id="29760"/>
    <lineage>
        <taxon>Eukaryota</taxon>
        <taxon>Viridiplantae</taxon>
        <taxon>Streptophyta</taxon>
        <taxon>Embryophyta</taxon>
        <taxon>Tracheophyta</taxon>
        <taxon>Spermatophyta</taxon>
        <taxon>Magnoliopsida</taxon>
        <taxon>eudicotyledons</taxon>
        <taxon>Gunneridae</taxon>
        <taxon>Pentapetalae</taxon>
        <taxon>rosids</taxon>
        <taxon>Vitales</taxon>
        <taxon>Vitaceae</taxon>
        <taxon>Viteae</taxon>
        <taxon>Vitis</taxon>
    </lineage>
</organism>
<evidence type="ECO:0000256" key="13">
    <source>
        <dbReference type="ARBA" id="ARBA00023303"/>
    </source>
</evidence>
<dbReference type="PANTHER" id="PTHR34836">
    <property type="entry name" value="OS06G0188250 PROTEIN"/>
    <property type="match status" value="1"/>
</dbReference>
<comment type="caution">
    <text evidence="20">The sequence shown here is derived from an EMBL/GenBank/DDBJ whole genome shotgun (WGS) entry which is preliminary data.</text>
</comment>
<name>A0A438GTE6_VITVI</name>
<keyword evidence="6 18" id="KW-0732">Signal</keyword>